<dbReference type="GeneID" id="112050544"/>
<feature type="signal peptide" evidence="2">
    <location>
        <begin position="1"/>
        <end position="16"/>
    </location>
</feature>
<evidence type="ECO:0000313" key="5">
    <source>
        <dbReference type="RefSeq" id="XP_023944601.1"/>
    </source>
</evidence>
<feature type="domain" description="Carboxylesterase type B" evidence="3">
    <location>
        <begin position="18"/>
        <end position="486"/>
    </location>
</feature>
<reference evidence="5" key="1">
    <citation type="submission" date="2025-08" db="UniProtKB">
        <authorList>
            <consortium name="RefSeq"/>
        </authorList>
    </citation>
    <scope>IDENTIFICATION</scope>
</reference>
<evidence type="ECO:0000313" key="4">
    <source>
        <dbReference type="Proteomes" id="UP001652582"/>
    </source>
</evidence>
<organism evidence="4 5">
    <name type="scientific">Bicyclus anynana</name>
    <name type="common">Squinting bush brown butterfly</name>
    <dbReference type="NCBI Taxonomy" id="110368"/>
    <lineage>
        <taxon>Eukaryota</taxon>
        <taxon>Metazoa</taxon>
        <taxon>Ecdysozoa</taxon>
        <taxon>Arthropoda</taxon>
        <taxon>Hexapoda</taxon>
        <taxon>Insecta</taxon>
        <taxon>Pterygota</taxon>
        <taxon>Neoptera</taxon>
        <taxon>Endopterygota</taxon>
        <taxon>Lepidoptera</taxon>
        <taxon>Glossata</taxon>
        <taxon>Ditrysia</taxon>
        <taxon>Papilionoidea</taxon>
        <taxon>Nymphalidae</taxon>
        <taxon>Satyrinae</taxon>
        <taxon>Satyrini</taxon>
        <taxon>Mycalesina</taxon>
        <taxon>Bicyclus</taxon>
    </lineage>
</organism>
<evidence type="ECO:0000256" key="1">
    <source>
        <dbReference type="ARBA" id="ARBA00023180"/>
    </source>
</evidence>
<dbReference type="KEGG" id="bany:112050544"/>
<sequence>MHVMCLVLLYWTEASLQNIVSTAQGQIQGVTRDGYVSYTGIPYASVKEGAGGRFKRGGIAPVWAHVRQPHECQCSARAAAEECLQLDVHAPPGAAQPVLAWLAGAGPYDAARLAREGIIVVIVRHRLGPQGFLCSSEDHIPGNAGVKDVLLALRWIRDNIVAFNGNANNVVLGGQGFGAAIAEALTLTPTAQGLFHGVILQSGTVLAPWAFNFDADDRAKLLRMKFNGSKEILTRATAEDLNTKADQLALPYLPFGMCVENSIKNEERLIPRSPYEILSKGVEIAVPMIMGFNNNEGYIFVSTLKEARVTRRMTKDMSFLLPVELQSNKRNAPKMMREVDEMYFANNKTMAAVLAYHRDAYFLSHIHRSVMFHASAPPPVYYYQFSHAGSGGVEEEPGMAKRGAAHSDELAYLFPSKGRDMEGDDGVVQGHIVRLWTNFIKKLNPTPPNAGNTLWSPLNPHDPKVLDIGVELAMVDFPYRKEAQMWEDIYEKYYFDRRERRY</sequence>
<keyword evidence="4" id="KW-1185">Reference proteome</keyword>
<name>A0A6J1NN53_BICAN</name>
<dbReference type="RefSeq" id="XP_023944601.1">
    <property type="nucleotide sequence ID" value="XM_024088833.2"/>
</dbReference>
<dbReference type="PANTHER" id="PTHR11559">
    <property type="entry name" value="CARBOXYLESTERASE"/>
    <property type="match status" value="1"/>
</dbReference>
<evidence type="ECO:0000256" key="2">
    <source>
        <dbReference type="SAM" id="SignalP"/>
    </source>
</evidence>
<feature type="chain" id="PRO_5026930924" evidence="2">
    <location>
        <begin position="17"/>
        <end position="502"/>
    </location>
</feature>
<evidence type="ECO:0000259" key="3">
    <source>
        <dbReference type="Pfam" id="PF00135"/>
    </source>
</evidence>
<dbReference type="SUPFAM" id="SSF53474">
    <property type="entry name" value="alpha/beta-Hydrolases"/>
    <property type="match status" value="1"/>
</dbReference>
<dbReference type="Gene3D" id="3.40.50.1820">
    <property type="entry name" value="alpha/beta hydrolase"/>
    <property type="match status" value="1"/>
</dbReference>
<dbReference type="Proteomes" id="UP001652582">
    <property type="component" value="Chromosome 21"/>
</dbReference>
<gene>
    <name evidence="5" type="primary">LOC112050544</name>
</gene>
<protein>
    <submittedName>
        <fullName evidence="5">Fatty acyl-CoA hydrolase precursor, medium chain-like</fullName>
    </submittedName>
</protein>
<dbReference type="OrthoDB" id="19653at2759"/>
<proteinExistence type="predicted"/>
<keyword evidence="2" id="KW-0732">Signal</keyword>
<accession>A0A6J1NN53</accession>
<dbReference type="InterPro" id="IPR029058">
    <property type="entry name" value="AB_hydrolase_fold"/>
</dbReference>
<dbReference type="AlphaFoldDB" id="A0A6J1NN53"/>
<dbReference type="InterPro" id="IPR050309">
    <property type="entry name" value="Type-B_Carboxylest/Lipase"/>
</dbReference>
<keyword evidence="1" id="KW-0325">Glycoprotein</keyword>
<dbReference type="InterPro" id="IPR002018">
    <property type="entry name" value="CarbesteraseB"/>
</dbReference>
<dbReference type="Pfam" id="PF00135">
    <property type="entry name" value="COesterase"/>
    <property type="match status" value="1"/>
</dbReference>